<sequence>MNTMIFRDMSYGVYVTTSMDGNRPVGCITNSIMQITSDPATIAVSVNHDNYTNSCIDKTGKFAFSILSEKSDPAIIGTFGFHSCRDTDKFSNVDYEMAAGLPVIKDSCGYVVCRVIDTMETQTHTVFLGEVVEAESYGNDSAAMTYAYYHKVIRGKAPKNAPTYLPEADGAAEESPRPSGDAKKTGKWICQVCGYVYEGEELPADFKCPICGQGADKFKKVE</sequence>
<dbReference type="Pfam" id="PF01613">
    <property type="entry name" value="Flavin_Reduct"/>
    <property type="match status" value="1"/>
</dbReference>
<dbReference type="InterPro" id="IPR050268">
    <property type="entry name" value="NADH-dep_flavin_reductase"/>
</dbReference>
<keyword evidence="7" id="KW-1185">Reference proteome</keyword>
<evidence type="ECO:0000313" key="7">
    <source>
        <dbReference type="Proteomes" id="UP000260812"/>
    </source>
</evidence>
<gene>
    <name evidence="6" type="ORF">DWY69_08160</name>
    <name evidence="5" type="ORF">DXC51_15035</name>
</gene>
<accession>A0A3E3I3B1</accession>
<dbReference type="Proteomes" id="UP000261166">
    <property type="component" value="Unassembled WGS sequence"/>
</dbReference>
<dbReference type="Gene3D" id="2.30.110.10">
    <property type="entry name" value="Electron Transport, Fmn-binding Protein, Chain A"/>
    <property type="match status" value="1"/>
</dbReference>
<dbReference type="GeneID" id="97988141"/>
<evidence type="ECO:0000313" key="5">
    <source>
        <dbReference type="EMBL" id="RGE59277.1"/>
    </source>
</evidence>
<evidence type="ECO:0000256" key="3">
    <source>
        <dbReference type="SAM" id="MobiDB-lite"/>
    </source>
</evidence>
<keyword evidence="2" id="KW-0560">Oxidoreductase</keyword>
<dbReference type="GO" id="GO:0005506">
    <property type="term" value="F:iron ion binding"/>
    <property type="evidence" value="ECO:0007669"/>
    <property type="project" value="InterPro"/>
</dbReference>
<evidence type="ECO:0000256" key="1">
    <source>
        <dbReference type="ARBA" id="ARBA00001965"/>
    </source>
</evidence>
<dbReference type="GO" id="GO:0010181">
    <property type="term" value="F:FMN binding"/>
    <property type="evidence" value="ECO:0007669"/>
    <property type="project" value="InterPro"/>
</dbReference>
<dbReference type="OrthoDB" id="9799749at2"/>
<dbReference type="Pfam" id="PF21349">
    <property type="entry name" value="RUBY_RBDX"/>
    <property type="match status" value="1"/>
</dbReference>
<feature type="domain" description="Rubredoxin-like" evidence="4">
    <location>
        <begin position="185"/>
        <end position="221"/>
    </location>
</feature>
<dbReference type="CDD" id="cd00350">
    <property type="entry name" value="rubredoxin_like"/>
    <property type="match status" value="1"/>
</dbReference>
<dbReference type="InterPro" id="IPR012349">
    <property type="entry name" value="Split_barrel_FMN-bd"/>
</dbReference>
<comment type="caution">
    <text evidence="5">The sequence shown here is derived from an EMBL/GenBank/DDBJ whole genome shotgun (WGS) entry which is preliminary data.</text>
</comment>
<evidence type="ECO:0000313" key="8">
    <source>
        <dbReference type="Proteomes" id="UP000261166"/>
    </source>
</evidence>
<dbReference type="SMART" id="SM00903">
    <property type="entry name" value="Flavin_Reduct"/>
    <property type="match status" value="1"/>
</dbReference>
<dbReference type="EMBL" id="QVLV01000009">
    <property type="protein sequence ID" value="RGE59277.1"/>
    <property type="molecule type" value="Genomic_DNA"/>
</dbReference>
<protein>
    <submittedName>
        <fullName evidence="5">Flavin reductase</fullName>
    </submittedName>
</protein>
<dbReference type="EMBL" id="QVLU01000006">
    <property type="protein sequence ID" value="RGE72326.1"/>
    <property type="molecule type" value="Genomic_DNA"/>
</dbReference>
<evidence type="ECO:0000313" key="6">
    <source>
        <dbReference type="EMBL" id="RGE72326.1"/>
    </source>
</evidence>
<reference evidence="5 8" key="1">
    <citation type="submission" date="2018-08" db="EMBL/GenBank/DDBJ databases">
        <title>A genome reference for cultivated species of the human gut microbiota.</title>
        <authorList>
            <person name="Zou Y."/>
            <person name="Xue W."/>
            <person name="Luo G."/>
        </authorList>
    </citation>
    <scope>NUCLEOTIDE SEQUENCE [LARGE SCALE GENOMIC DNA]</scope>
    <source>
        <strain evidence="6 8">AF26-4BH</strain>
        <strain evidence="5">TF05-5AC</strain>
    </source>
</reference>
<dbReference type="Gene3D" id="2.20.28.10">
    <property type="match status" value="1"/>
</dbReference>
<feature type="region of interest" description="Disordered" evidence="3">
    <location>
        <begin position="165"/>
        <end position="184"/>
    </location>
</feature>
<dbReference type="InterPro" id="IPR048574">
    <property type="entry name" value="RUBY_RBDX"/>
</dbReference>
<dbReference type="AlphaFoldDB" id="A0A3E3I3B1"/>
<dbReference type="SUPFAM" id="SSF57802">
    <property type="entry name" value="Rubredoxin-like"/>
    <property type="match status" value="1"/>
</dbReference>
<evidence type="ECO:0000259" key="4">
    <source>
        <dbReference type="PROSITE" id="PS50903"/>
    </source>
</evidence>
<evidence type="ECO:0000256" key="2">
    <source>
        <dbReference type="ARBA" id="ARBA00023002"/>
    </source>
</evidence>
<comment type="cofactor">
    <cofactor evidence="1">
        <name>Fe(3+)</name>
        <dbReference type="ChEBI" id="CHEBI:29034"/>
    </cofactor>
</comment>
<name>A0A3E3I3B1_9FIRM</name>
<dbReference type="Proteomes" id="UP000260812">
    <property type="component" value="Unassembled WGS sequence"/>
</dbReference>
<dbReference type="PANTHER" id="PTHR30466:SF1">
    <property type="entry name" value="FMN REDUCTASE (NADH) RUTF"/>
    <property type="match status" value="1"/>
</dbReference>
<proteinExistence type="predicted"/>
<dbReference type="PANTHER" id="PTHR30466">
    <property type="entry name" value="FLAVIN REDUCTASE"/>
    <property type="match status" value="1"/>
</dbReference>
<dbReference type="InterPro" id="IPR002563">
    <property type="entry name" value="Flavin_Rdtase-like_dom"/>
</dbReference>
<organism evidence="5 7">
    <name type="scientific">Eisenbergiella massiliensis</name>
    <dbReference type="NCBI Taxonomy" id="1720294"/>
    <lineage>
        <taxon>Bacteria</taxon>
        <taxon>Bacillati</taxon>
        <taxon>Bacillota</taxon>
        <taxon>Clostridia</taxon>
        <taxon>Lachnospirales</taxon>
        <taxon>Lachnospiraceae</taxon>
        <taxon>Eisenbergiella</taxon>
    </lineage>
</organism>
<dbReference type="SUPFAM" id="SSF50475">
    <property type="entry name" value="FMN-binding split barrel"/>
    <property type="match status" value="1"/>
</dbReference>
<dbReference type="PROSITE" id="PS50903">
    <property type="entry name" value="RUBREDOXIN_LIKE"/>
    <property type="match status" value="1"/>
</dbReference>
<dbReference type="RefSeq" id="WP_025487470.1">
    <property type="nucleotide sequence ID" value="NZ_CALBAU010000289.1"/>
</dbReference>
<dbReference type="InterPro" id="IPR024934">
    <property type="entry name" value="Rubredoxin-like_dom"/>
</dbReference>
<dbReference type="GO" id="GO:0042602">
    <property type="term" value="F:riboflavin reductase (NADPH) activity"/>
    <property type="evidence" value="ECO:0007669"/>
    <property type="project" value="TreeGrafter"/>
</dbReference>
<feature type="compositionally biased region" description="Basic and acidic residues" evidence="3">
    <location>
        <begin position="174"/>
        <end position="184"/>
    </location>
</feature>